<accession>A0A915MMH5</accession>
<dbReference type="Pfam" id="PF04981">
    <property type="entry name" value="NMD3"/>
    <property type="match status" value="1"/>
</dbReference>
<dbReference type="Pfam" id="PF21192">
    <property type="entry name" value="OB_NMD3"/>
    <property type="match status" value="1"/>
</dbReference>
<dbReference type="InterPro" id="IPR004217">
    <property type="entry name" value="Tim10-like"/>
</dbReference>
<dbReference type="WBParaSite" id="scaffold4200_cov259.g7799">
    <property type="protein sequence ID" value="scaffold4200_cov259.g7799"/>
    <property type="gene ID" value="scaffold4200_cov259.g7799"/>
</dbReference>
<dbReference type="InterPro" id="IPR007064">
    <property type="entry name" value="Nmd3_N"/>
</dbReference>
<keyword evidence="4 8" id="KW-0813">Transport</keyword>
<evidence type="ECO:0000256" key="5">
    <source>
        <dbReference type="ARBA" id="ARBA00022490"/>
    </source>
</evidence>
<protein>
    <recommendedName>
        <fullName evidence="3 8">60S ribosomal export protein NMD3</fullName>
    </recommendedName>
</protein>
<dbReference type="GO" id="GO:0000055">
    <property type="term" value="P:ribosomal large subunit export from nucleus"/>
    <property type="evidence" value="ECO:0007669"/>
    <property type="project" value="TreeGrafter"/>
</dbReference>
<feature type="domain" description="Nmd3 N-terminal" evidence="10">
    <location>
        <begin position="17"/>
        <end position="229"/>
    </location>
</feature>
<comment type="subcellular location">
    <subcellularLocation>
        <location evidence="8">Cytoplasm</location>
    </subcellularLocation>
    <subcellularLocation>
        <location evidence="8">Nucleus</location>
    </subcellularLocation>
</comment>
<dbReference type="InterPro" id="IPR048898">
    <property type="entry name" value="OB_NMD3"/>
</dbReference>
<name>A0A915MMH5_MELJA</name>
<keyword evidence="7 8" id="KW-0539">Nucleus</keyword>
<feature type="domain" description="60S ribosomal export protein NMD3 SH3" evidence="12">
    <location>
        <begin position="272"/>
        <end position="319"/>
    </location>
</feature>
<evidence type="ECO:0000259" key="12">
    <source>
        <dbReference type="Pfam" id="PF21193"/>
    </source>
</evidence>
<comment type="similarity">
    <text evidence="2 8">Belongs to the NMD3 family.</text>
</comment>
<dbReference type="PANTHER" id="PTHR12746">
    <property type="entry name" value="NONSENSE-MEDIATED MRNA DECAY PROTEIN 3"/>
    <property type="match status" value="1"/>
</dbReference>
<dbReference type="Gene3D" id="1.10.287.810">
    <property type="entry name" value="Mitochondrial import inner membrane translocase subunit tim13 like domains"/>
    <property type="match status" value="1"/>
</dbReference>
<keyword evidence="6 8" id="KW-0653">Protein transport</keyword>
<dbReference type="AlphaFoldDB" id="A0A915MMH5"/>
<evidence type="ECO:0000259" key="10">
    <source>
        <dbReference type="Pfam" id="PF04981"/>
    </source>
</evidence>
<dbReference type="InterPro" id="IPR035427">
    <property type="entry name" value="Tim10-like_dom_sf"/>
</dbReference>
<dbReference type="GO" id="GO:0043023">
    <property type="term" value="F:ribosomal large subunit binding"/>
    <property type="evidence" value="ECO:0007669"/>
    <property type="project" value="InterPro"/>
</dbReference>
<evidence type="ECO:0000313" key="13">
    <source>
        <dbReference type="Proteomes" id="UP000887561"/>
    </source>
</evidence>
<dbReference type="GO" id="GO:0015031">
    <property type="term" value="P:protein transport"/>
    <property type="evidence" value="ECO:0007669"/>
    <property type="project" value="UniProtKB-KW"/>
</dbReference>
<organism evidence="13 14">
    <name type="scientific">Meloidogyne javanica</name>
    <name type="common">Root-knot nematode worm</name>
    <dbReference type="NCBI Taxonomy" id="6303"/>
    <lineage>
        <taxon>Eukaryota</taxon>
        <taxon>Metazoa</taxon>
        <taxon>Ecdysozoa</taxon>
        <taxon>Nematoda</taxon>
        <taxon>Chromadorea</taxon>
        <taxon>Rhabditida</taxon>
        <taxon>Tylenchina</taxon>
        <taxon>Tylenchomorpha</taxon>
        <taxon>Tylenchoidea</taxon>
        <taxon>Meloidogynidae</taxon>
        <taxon>Meloidogyninae</taxon>
        <taxon>Meloidogyne</taxon>
        <taxon>Meloidogyne incognita group</taxon>
    </lineage>
</organism>
<evidence type="ECO:0000256" key="4">
    <source>
        <dbReference type="ARBA" id="ARBA00022448"/>
    </source>
</evidence>
<evidence type="ECO:0000256" key="2">
    <source>
        <dbReference type="ARBA" id="ARBA00009794"/>
    </source>
</evidence>
<dbReference type="Pfam" id="PF02953">
    <property type="entry name" value="zf-Tim10_DDP"/>
    <property type="match status" value="1"/>
</dbReference>
<proteinExistence type="inferred from homology"/>
<evidence type="ECO:0000259" key="11">
    <source>
        <dbReference type="Pfam" id="PF21192"/>
    </source>
</evidence>
<evidence type="ECO:0000256" key="3">
    <source>
        <dbReference type="ARBA" id="ARBA00017035"/>
    </source>
</evidence>
<evidence type="ECO:0000256" key="6">
    <source>
        <dbReference type="ARBA" id="ARBA00022927"/>
    </source>
</evidence>
<dbReference type="Pfam" id="PF21193">
    <property type="entry name" value="NMD_SH3"/>
    <property type="match status" value="1"/>
</dbReference>
<feature type="domain" description="60S ribosomal export protein NMD3 OB-fold" evidence="11">
    <location>
        <begin position="336"/>
        <end position="430"/>
    </location>
</feature>
<keyword evidence="13" id="KW-1185">Reference proteome</keyword>
<sequence>MQQIEIEPSFSEGIIACCECGAPIAPNPLNMCLGCVRSRVDILEGIVKQIQLNSCRNCSRYLVPPNAWIYAQLESKELMSICLGRLKAATTQQKLRIIDASFIWTEPHSKRLKVKVTIQKEVFDKAILQQSFVAEFVIANQMCDDCHRHEAKSYWRACVQVRQRCDYKKTLFYLEQLLLKNGAHSKCSSIKPVLTGIDFYFPRQQEARKMVDFVTAVLPAKFQHSQNLAKILILCQTVLRHIGRAKLQLVTHDVRNNFYDYKHTYCVDIVPIIKDSLICLPKHLGRQFSSIGQFVVCLRVTEVVTLINTQTLQLFELNSNIYWKEPFGMLIQPKMLTEFYVLEVEEIEDSDQLIPLGHISKRHKLADVWVVKSDQVGQSNANSICCRTHLGHLLNPGDSVMGYNIWQSNLNDRIFDLVKEEKVPDVLVRKVYDRTRRARKRQWKLKRILDNVETESVEREFAAINALRQQAILLNLQSLVSEVADKCTRKCITAPGTSLSNGEKQCLQRCMDRFIESHNLVSKTWLNVQSSRSSGAGMMFNSESPSFS</sequence>
<comment type="function">
    <text evidence="1 8">Acts as an adapter for the XPO1/CRM1-mediated export of the 60S ribosomal subunit.</text>
</comment>
<reference evidence="14" key="1">
    <citation type="submission" date="2022-11" db="UniProtKB">
        <authorList>
            <consortium name="WormBaseParasite"/>
        </authorList>
    </citation>
    <scope>IDENTIFICATION</scope>
</reference>
<dbReference type="InterPro" id="IPR039768">
    <property type="entry name" value="Nmd3"/>
</dbReference>
<evidence type="ECO:0000256" key="1">
    <source>
        <dbReference type="ARBA" id="ARBA00002269"/>
    </source>
</evidence>
<dbReference type="InterPro" id="IPR048899">
    <property type="entry name" value="NMD_SH3"/>
</dbReference>
<evidence type="ECO:0000259" key="9">
    <source>
        <dbReference type="Pfam" id="PF02953"/>
    </source>
</evidence>
<evidence type="ECO:0000313" key="14">
    <source>
        <dbReference type="WBParaSite" id="scaffold4200_cov259.g7799"/>
    </source>
</evidence>
<evidence type="ECO:0000256" key="7">
    <source>
        <dbReference type="ARBA" id="ARBA00023242"/>
    </source>
</evidence>
<keyword evidence="5 8" id="KW-0963">Cytoplasm</keyword>
<feature type="domain" description="Tim10-like" evidence="9">
    <location>
        <begin position="467"/>
        <end position="524"/>
    </location>
</feature>
<evidence type="ECO:0000256" key="8">
    <source>
        <dbReference type="RuleBase" id="RU364108"/>
    </source>
</evidence>
<dbReference type="GO" id="GO:0005737">
    <property type="term" value="C:cytoplasm"/>
    <property type="evidence" value="ECO:0007669"/>
    <property type="project" value="UniProtKB-SubCell"/>
</dbReference>
<dbReference type="GO" id="GO:0005634">
    <property type="term" value="C:nucleus"/>
    <property type="evidence" value="ECO:0007669"/>
    <property type="project" value="UniProtKB-SubCell"/>
</dbReference>
<dbReference type="Proteomes" id="UP000887561">
    <property type="component" value="Unplaced"/>
</dbReference>
<dbReference type="PANTHER" id="PTHR12746:SF2">
    <property type="entry name" value="60S RIBOSOMAL EXPORT PROTEIN NMD3"/>
    <property type="match status" value="1"/>
</dbReference>
<dbReference type="SUPFAM" id="SSF144122">
    <property type="entry name" value="Tim10-like"/>
    <property type="match status" value="1"/>
</dbReference>